<proteinExistence type="predicted"/>
<comment type="caution">
    <text evidence="2">The sequence shown here is derived from an EMBL/GenBank/DDBJ whole genome shotgun (WGS) entry which is preliminary data.</text>
</comment>
<feature type="domain" description="Protein kinase" evidence="1">
    <location>
        <begin position="50"/>
        <end position="118"/>
    </location>
</feature>
<dbReference type="PROSITE" id="PS50011">
    <property type="entry name" value="PROTEIN_KINASE_DOM"/>
    <property type="match status" value="1"/>
</dbReference>
<dbReference type="SUPFAM" id="SSF56112">
    <property type="entry name" value="Protein kinase-like (PK-like)"/>
    <property type="match status" value="1"/>
</dbReference>
<accession>A0ABN7UJ24</accession>
<evidence type="ECO:0000313" key="3">
    <source>
        <dbReference type="Proteomes" id="UP000789901"/>
    </source>
</evidence>
<evidence type="ECO:0000259" key="1">
    <source>
        <dbReference type="PROSITE" id="PS50011"/>
    </source>
</evidence>
<protein>
    <submittedName>
        <fullName evidence="2">21903_t:CDS:1</fullName>
    </submittedName>
</protein>
<dbReference type="Gene3D" id="3.30.200.20">
    <property type="entry name" value="Phosphorylase Kinase, domain 1"/>
    <property type="match status" value="1"/>
</dbReference>
<reference evidence="2 3" key="1">
    <citation type="submission" date="2021-06" db="EMBL/GenBank/DDBJ databases">
        <authorList>
            <person name="Kallberg Y."/>
            <person name="Tangrot J."/>
            <person name="Rosling A."/>
        </authorList>
    </citation>
    <scope>NUCLEOTIDE SEQUENCE [LARGE SCALE GENOMIC DNA]</scope>
    <source>
        <strain evidence="2 3">120-4 pot B 10/14</strain>
    </source>
</reference>
<dbReference type="EMBL" id="CAJVQB010003150">
    <property type="protein sequence ID" value="CAG8599208.1"/>
    <property type="molecule type" value="Genomic_DNA"/>
</dbReference>
<name>A0ABN7UJ24_GIGMA</name>
<gene>
    <name evidence="2" type="ORF">GMARGA_LOCUS6798</name>
</gene>
<dbReference type="InterPro" id="IPR011009">
    <property type="entry name" value="Kinase-like_dom_sf"/>
</dbReference>
<dbReference type="Proteomes" id="UP000789901">
    <property type="component" value="Unassembled WGS sequence"/>
</dbReference>
<evidence type="ECO:0000313" key="2">
    <source>
        <dbReference type="EMBL" id="CAG8599208.1"/>
    </source>
</evidence>
<organism evidence="2 3">
    <name type="scientific">Gigaspora margarita</name>
    <dbReference type="NCBI Taxonomy" id="4874"/>
    <lineage>
        <taxon>Eukaryota</taxon>
        <taxon>Fungi</taxon>
        <taxon>Fungi incertae sedis</taxon>
        <taxon>Mucoromycota</taxon>
        <taxon>Glomeromycotina</taxon>
        <taxon>Glomeromycetes</taxon>
        <taxon>Diversisporales</taxon>
        <taxon>Gigasporaceae</taxon>
        <taxon>Gigaspora</taxon>
    </lineage>
</organism>
<sequence>MPQFFIKLFLCFKSSSKVPETGKEDSLRYYEWIEENLGSGVIQILDHFEFNEINEIGRGGHGVVYSAEYRGEKIVYKELKNNTIRTIVNELKQHVAVNNSENVIKFLGITIGKNLFSS</sequence>
<dbReference type="InterPro" id="IPR000719">
    <property type="entry name" value="Prot_kinase_dom"/>
</dbReference>
<keyword evidence="3" id="KW-1185">Reference proteome</keyword>